<sequence length="82" mass="9555">MTQMDNDKLTRSTIKRAIGQWRQKRRLHRISDWIFAPVFLVSQSSLILGIHFSSLGNNFVEQDFWQATKQTVMLVIQSFGLS</sequence>
<organism evidence="2 3">
    <name type="scientific">Pleionea mediterranea</name>
    <dbReference type="NCBI Taxonomy" id="523701"/>
    <lineage>
        <taxon>Bacteria</taxon>
        <taxon>Pseudomonadati</taxon>
        <taxon>Pseudomonadota</taxon>
        <taxon>Gammaproteobacteria</taxon>
        <taxon>Oceanospirillales</taxon>
        <taxon>Pleioneaceae</taxon>
        <taxon>Pleionea</taxon>
    </lineage>
</organism>
<name>A0A316FBS0_9GAMM</name>
<accession>A0A316FBS0</accession>
<evidence type="ECO:0000313" key="2">
    <source>
        <dbReference type="EMBL" id="PWK46331.1"/>
    </source>
</evidence>
<gene>
    <name evidence="2" type="ORF">C8D97_11314</name>
</gene>
<keyword evidence="3" id="KW-1185">Reference proteome</keyword>
<keyword evidence="1" id="KW-0812">Transmembrane</keyword>
<dbReference type="EMBL" id="QGGU01000013">
    <property type="protein sequence ID" value="PWK46331.1"/>
    <property type="molecule type" value="Genomic_DNA"/>
</dbReference>
<keyword evidence="1" id="KW-1133">Transmembrane helix</keyword>
<reference evidence="2 3" key="1">
    <citation type="submission" date="2018-05" db="EMBL/GenBank/DDBJ databases">
        <title>Genomic Encyclopedia of Type Strains, Phase IV (KMG-IV): sequencing the most valuable type-strain genomes for metagenomic binning, comparative biology and taxonomic classification.</title>
        <authorList>
            <person name="Goeker M."/>
        </authorList>
    </citation>
    <scope>NUCLEOTIDE SEQUENCE [LARGE SCALE GENOMIC DNA]</scope>
    <source>
        <strain evidence="2 3">DSM 25350</strain>
    </source>
</reference>
<protein>
    <submittedName>
        <fullName evidence="2">Uncharacterized protein</fullName>
    </submittedName>
</protein>
<dbReference type="Proteomes" id="UP000245790">
    <property type="component" value="Unassembled WGS sequence"/>
</dbReference>
<dbReference type="AlphaFoldDB" id="A0A316FBS0"/>
<evidence type="ECO:0000313" key="3">
    <source>
        <dbReference type="Proteomes" id="UP000245790"/>
    </source>
</evidence>
<keyword evidence="1" id="KW-0472">Membrane</keyword>
<proteinExistence type="predicted"/>
<feature type="transmembrane region" description="Helical" evidence="1">
    <location>
        <begin position="33"/>
        <end position="52"/>
    </location>
</feature>
<comment type="caution">
    <text evidence="2">The sequence shown here is derived from an EMBL/GenBank/DDBJ whole genome shotgun (WGS) entry which is preliminary data.</text>
</comment>
<evidence type="ECO:0000256" key="1">
    <source>
        <dbReference type="SAM" id="Phobius"/>
    </source>
</evidence>
<dbReference type="RefSeq" id="WP_109764771.1">
    <property type="nucleotide sequence ID" value="NZ_QGGU01000013.1"/>
</dbReference>